<feature type="transmembrane region" description="Helical" evidence="1">
    <location>
        <begin position="12"/>
        <end position="33"/>
    </location>
</feature>
<gene>
    <name evidence="2" type="ORF">HQN79_04195</name>
</gene>
<keyword evidence="3" id="KW-1185">Reference proteome</keyword>
<dbReference type="RefSeq" id="WP_173284435.1">
    <property type="nucleotide sequence ID" value="NZ_CP054020.1"/>
</dbReference>
<proteinExistence type="predicted"/>
<dbReference type="Proteomes" id="UP000504724">
    <property type="component" value="Chromosome"/>
</dbReference>
<name>A0A7D4SZW3_9GAMM</name>
<reference evidence="2 3" key="1">
    <citation type="submission" date="2020-05" db="EMBL/GenBank/DDBJ databases">
        <title>Thiomicrorhabdus sediminis sp.nov. and Thiomicrorhabdus xiamenensis sp.nov., novel sulfur-oxidizing bacteria isolated from coastal sediment.</title>
        <authorList>
            <person name="Liu X."/>
        </authorList>
    </citation>
    <scope>NUCLEOTIDE SEQUENCE [LARGE SCALE GENOMIC DNA]</scope>
    <source>
        <strain evidence="2 3">G2</strain>
    </source>
</reference>
<feature type="transmembrane region" description="Helical" evidence="1">
    <location>
        <begin position="39"/>
        <end position="65"/>
    </location>
</feature>
<dbReference type="AlphaFoldDB" id="A0A7D4SZW3"/>
<evidence type="ECO:0000313" key="3">
    <source>
        <dbReference type="Proteomes" id="UP000504724"/>
    </source>
</evidence>
<keyword evidence="1" id="KW-1133">Transmembrane helix</keyword>
<evidence type="ECO:0000256" key="1">
    <source>
        <dbReference type="SAM" id="Phobius"/>
    </source>
</evidence>
<accession>A0A7D4SZW3</accession>
<keyword evidence="1" id="KW-0812">Transmembrane</keyword>
<keyword evidence="1" id="KW-0472">Membrane</keyword>
<dbReference type="KEGG" id="txa:HQN79_04195"/>
<dbReference type="EMBL" id="CP054020">
    <property type="protein sequence ID" value="QKI88822.1"/>
    <property type="molecule type" value="Genomic_DNA"/>
</dbReference>
<protein>
    <submittedName>
        <fullName evidence="2">Uncharacterized protein</fullName>
    </submittedName>
</protein>
<organism evidence="2 3">
    <name type="scientific">Thiomicrorhabdus xiamenensis</name>
    <dbReference type="NCBI Taxonomy" id="2739063"/>
    <lineage>
        <taxon>Bacteria</taxon>
        <taxon>Pseudomonadati</taxon>
        <taxon>Pseudomonadota</taxon>
        <taxon>Gammaproteobacteria</taxon>
        <taxon>Thiotrichales</taxon>
        <taxon>Piscirickettsiaceae</taxon>
        <taxon>Thiomicrorhabdus</taxon>
    </lineage>
</organism>
<evidence type="ECO:0000313" key="2">
    <source>
        <dbReference type="EMBL" id="QKI88822.1"/>
    </source>
</evidence>
<sequence>MTASFFFKLGRFIKYFGSLSVLGLFLFGVHTLITQDLMQGIALIALSAISAWSVSLLAGGCRLAAETYRYQLLSD</sequence>